<dbReference type="InterPro" id="IPR041367">
    <property type="entry name" value="Znf-CCCH_4"/>
</dbReference>
<feature type="region of interest" description="Disordered" evidence="6">
    <location>
        <begin position="39"/>
        <end position="65"/>
    </location>
</feature>
<accession>A0AA37LUI7</accession>
<evidence type="ECO:0000259" key="7">
    <source>
        <dbReference type="PROSITE" id="PS50103"/>
    </source>
</evidence>
<dbReference type="GO" id="GO:0008270">
    <property type="term" value="F:zinc ion binding"/>
    <property type="evidence" value="ECO:0007669"/>
    <property type="project" value="UniProtKB-KW"/>
</dbReference>
<keyword evidence="9" id="KW-1185">Reference proteome</keyword>
<protein>
    <submittedName>
        <fullName evidence="8">NFX1-type zinc finger-containing protein 1</fullName>
    </submittedName>
</protein>
<comment type="caution">
    <text evidence="8">The sequence shown here is derived from an EMBL/GenBank/DDBJ whole genome shotgun (WGS) entry which is preliminary data.</text>
</comment>
<dbReference type="CDD" id="cd18808">
    <property type="entry name" value="SF1_C_Upf1"/>
    <property type="match status" value="1"/>
</dbReference>
<dbReference type="Gene3D" id="3.40.50.300">
    <property type="entry name" value="P-loop containing nucleotide triphosphate hydrolases"/>
    <property type="match status" value="2"/>
</dbReference>
<proteinExistence type="predicted"/>
<keyword evidence="3" id="KW-0347">Helicase</keyword>
<dbReference type="PANTHER" id="PTHR10887">
    <property type="entry name" value="DNA2/NAM7 HELICASE FAMILY"/>
    <property type="match status" value="1"/>
</dbReference>
<dbReference type="GO" id="GO:0031048">
    <property type="term" value="P:regulatory ncRNA-mediated heterochromatin formation"/>
    <property type="evidence" value="ECO:0007669"/>
    <property type="project" value="TreeGrafter"/>
</dbReference>
<evidence type="ECO:0000256" key="2">
    <source>
        <dbReference type="ARBA" id="ARBA00022771"/>
    </source>
</evidence>
<dbReference type="Proteomes" id="UP001055172">
    <property type="component" value="Unassembled WGS sequence"/>
</dbReference>
<keyword evidence="4 5" id="KW-0862">Zinc</keyword>
<dbReference type="InterPro" id="IPR036855">
    <property type="entry name" value="Znf_CCCH_sf"/>
</dbReference>
<evidence type="ECO:0000256" key="6">
    <source>
        <dbReference type="SAM" id="MobiDB-lite"/>
    </source>
</evidence>
<feature type="zinc finger region" description="C3H1-type" evidence="5">
    <location>
        <begin position="13"/>
        <end position="41"/>
    </location>
</feature>
<keyword evidence="2 5" id="KW-0863">Zinc-finger</keyword>
<dbReference type="InterPro" id="IPR045055">
    <property type="entry name" value="DNA2/NAM7-like"/>
</dbReference>
<dbReference type="InterPro" id="IPR041679">
    <property type="entry name" value="DNA2/NAM7-like_C"/>
</dbReference>
<dbReference type="Gene3D" id="4.10.1000.10">
    <property type="entry name" value="Zinc finger, CCCH-type"/>
    <property type="match status" value="1"/>
</dbReference>
<sequence>MAPGRGPRSSSGFTASAPCRLWINTGSCRFGSHCKFSHDPANGDDRQSRIQQTRSPNQAPNPERERLQAWRRLRPKPASVPLQWDRETANYFRTAISLVEEDVSLAQEVTRDMASENRLSIIRDVIEGAANRAPQEKVLVWESRILPFFRVLLHPSIADSVVLEQETTTLFRSLLGIDATRLHRLYSFVFELVDHWAELPFENNGSASGMEGLALACGVLAKVVNTCTSNMVNSHFTSIVDGIQIRLEAFGNQTADFHTLQAKKYLDYVRRRLEIGQLLPDATKTPASSGSFAEFTLSQDLPGSLSQRGRRHNNDHADIADIKLMPTHSEMMSSRDEYLPAINPAQHHLQGLQGLLDRHFRLLREDTLHDLRNAIRTAVESKVKVREVRTKIVPYERAIAVGVAFGKWPGLEFIVRVDQPRAARSLDKMGRAAWWAQNKRLMDGSLVCIVDEIGNIFFFQVSRSTIRDTKNEAQKEEAGKMQQGQRHSLADNQDNAYMHLHLVDTSAEEVTRSLLWFKTMGAWQYRRLFEFPSILLPAFAPPLKSLQKMSQKLDLPFQDLLTLRDGDRPADIAPPLYSMRPGFSFDLSCLSNDGTKLSYTSGEAIKPFELSQHSSLDLTQSEAILNSLGRSFALIQGPPGTGKSFTGEALIRVLLANKSRARLGPIMCVCYTNHALDQLLEHLLDGGVENIVRIGSRSKSERLGPANLREVVKGMARTRVEGRSLHESFDTLENDTTYIRRKLSAYTFLNTNEKIRLFLAEHHPSQHDQLFGPELEIEEGWQRVSHSRKKAVDEWLSDGHTAKNTRSLPDLYHLRLSELSRQERIVLYQDWLHRALRGELDKLAVSHDSYEQHKERNNRVRSSIDLRCLQQANIIGVTTTGLATNLDLLRRVQGKVLLCEEAGEVLEAHLLTALLPTVEHAILIGDHLQLRPQIQDWRLQRANPAGIKYSLDVSLFERLVQPPLNTPGLLFSTLDTQRRMHPSISKLIRSTLYPSLSDSDEVREYPNVCGMAKRLFWLHHESPESGRASDKESIETSYSNDFEVEMVSALVSHLLRQGVYKSGEIAVLTPYLGQLNKLRQKLGSVMQIIINDRDMDELDEMDSSEASPQETSRAKAAKATALHEVRAATVDNFQGEEANVIIVSLVRSNNEKRCGFLSTSNRINVLLSRAKHGMYLIGNSNTSSHVPMWAQVIDILQNDGNFGKELELQCPRHLETRSLVSHPEQFIKFSPDGGCNLRCDQRLACGHSCTGPCHSDFLHNAVKCLEDCPRPKEKCEHPCRKRCGEPCDKLCKEVLRGVGLKLPCGHTIDTIECCKAQDPSLIKCVVQIDKQVPGCEHIVKLSMQSRVWFPEALRPHVQDAMFDLPYARGWESGQGRSQNVQTTMREILYSMQPSLPRGLSWRYGLPGLLLSVSKPVHALQVREEVPRAMCSLRRGDLFILLSALQVQHAVRFSPGYGEFDSQLTFVIDVQHRATGSLARSGAPSSWSVAINVCATDDAKERIVDYYEMGLYSSTDLDEAPCIFPTCGHFLTCATMDGQMGLKDHYEMSPEGVPVALKTGSHPFSMTEIKVCPECRGSLRNISRYGRIVRRSLLDESTKKFISWSQGKWQELMKAFIDAQDALQETNGAGFVLPAGQPGGFDLGGPRQHQINQLFKLTGADRHKSLKRLRSQISNFLASVGREEQPYQRVANLVWHANKRRKTSDFSFDESAIQMGGLLQATGLLLRCDLLLISDYIGLCRASKEKTAARAAKVEVAPHIRDCETLIQLARTRKFCRLEVEGHIFLVMFCSFADPDDVIPASPAGPDGDVPGQGKLAKELLRQKPSTAALGPELETAERMLHGGVSYNEVSVDELRGVYAAMSRELRERGTGTGAAMDTPSRSASAVCRWS</sequence>
<dbReference type="CDD" id="cd06008">
    <property type="entry name" value="NF-X1-zinc-finger"/>
    <property type="match status" value="1"/>
</dbReference>
<dbReference type="GO" id="GO:0031380">
    <property type="term" value="C:nuclear RNA-directed RNA polymerase complex"/>
    <property type="evidence" value="ECO:0007669"/>
    <property type="project" value="TreeGrafter"/>
</dbReference>
<dbReference type="SUPFAM" id="SSF52540">
    <property type="entry name" value="P-loop containing nucleoside triphosphate hydrolases"/>
    <property type="match status" value="1"/>
</dbReference>
<name>A0AA37LUI7_9PEZI</name>
<keyword evidence="3" id="KW-0378">Hydrolase</keyword>
<dbReference type="Pfam" id="PF13087">
    <property type="entry name" value="AAA_12"/>
    <property type="match status" value="1"/>
</dbReference>
<dbReference type="FunFam" id="3.40.50.300:FF:001660">
    <property type="entry name" value="NF-X1 finger and helicase protein, putative"/>
    <property type="match status" value="1"/>
</dbReference>
<keyword evidence="1 5" id="KW-0479">Metal-binding</keyword>
<dbReference type="InterPro" id="IPR041677">
    <property type="entry name" value="DNA2/NAM7_AAA_11"/>
</dbReference>
<evidence type="ECO:0000313" key="9">
    <source>
        <dbReference type="Proteomes" id="UP001055172"/>
    </source>
</evidence>
<dbReference type="InterPro" id="IPR000571">
    <property type="entry name" value="Znf_CCCH"/>
</dbReference>
<dbReference type="PROSITE" id="PS50103">
    <property type="entry name" value="ZF_C3H1"/>
    <property type="match status" value="1"/>
</dbReference>
<feature type="domain" description="C3H1-type" evidence="7">
    <location>
        <begin position="13"/>
        <end position="41"/>
    </location>
</feature>
<feature type="region of interest" description="Disordered" evidence="6">
    <location>
        <begin position="1868"/>
        <end position="1890"/>
    </location>
</feature>
<keyword evidence="3" id="KW-0547">Nucleotide-binding</keyword>
<evidence type="ECO:0000256" key="4">
    <source>
        <dbReference type="ARBA" id="ARBA00022833"/>
    </source>
</evidence>
<dbReference type="GO" id="GO:0004386">
    <property type="term" value="F:helicase activity"/>
    <property type="evidence" value="ECO:0007669"/>
    <property type="project" value="InterPro"/>
</dbReference>
<feature type="compositionally biased region" description="Polar residues" evidence="6">
    <location>
        <begin position="49"/>
        <end position="60"/>
    </location>
</feature>
<dbReference type="SUPFAM" id="SSF90229">
    <property type="entry name" value="CCCH zinc finger"/>
    <property type="match status" value="1"/>
</dbReference>
<dbReference type="Pfam" id="PF18044">
    <property type="entry name" value="zf-CCCH_4"/>
    <property type="match status" value="1"/>
</dbReference>
<evidence type="ECO:0000256" key="3">
    <source>
        <dbReference type="ARBA" id="ARBA00022806"/>
    </source>
</evidence>
<feature type="compositionally biased region" description="Basic and acidic residues" evidence="6">
    <location>
        <begin position="39"/>
        <end position="48"/>
    </location>
</feature>
<dbReference type="InterPro" id="IPR027417">
    <property type="entry name" value="P-loop_NTPase"/>
</dbReference>
<dbReference type="PANTHER" id="PTHR10887:SF445">
    <property type="entry name" value="NFX1-TYPE ZINC FINGER-CONTAINING PROTEIN 1"/>
    <property type="match status" value="1"/>
</dbReference>
<dbReference type="Pfam" id="PF13086">
    <property type="entry name" value="AAA_11"/>
    <property type="match status" value="1"/>
</dbReference>
<reference evidence="8 9" key="1">
    <citation type="submission" date="2021-07" db="EMBL/GenBank/DDBJ databases">
        <title>Genome data of Colletotrichum spaethianum.</title>
        <authorList>
            <person name="Utami Y.D."/>
            <person name="Hiruma K."/>
        </authorList>
    </citation>
    <scope>NUCLEOTIDE SEQUENCE [LARGE SCALE GENOMIC DNA]</scope>
    <source>
        <strain evidence="8 9">MAFF 242679</strain>
    </source>
</reference>
<evidence type="ECO:0000256" key="1">
    <source>
        <dbReference type="ARBA" id="ARBA00022723"/>
    </source>
</evidence>
<keyword evidence="3" id="KW-0067">ATP-binding</keyword>
<evidence type="ECO:0000256" key="5">
    <source>
        <dbReference type="PROSITE-ProRule" id="PRU00723"/>
    </source>
</evidence>
<gene>
    <name evidence="8" type="ORF">ColLi_08167</name>
</gene>
<dbReference type="EMBL" id="BPPX01000017">
    <property type="protein sequence ID" value="GJC85329.1"/>
    <property type="molecule type" value="Genomic_DNA"/>
</dbReference>
<evidence type="ECO:0000313" key="8">
    <source>
        <dbReference type="EMBL" id="GJC85329.1"/>
    </source>
</evidence>
<dbReference type="InterPro" id="IPR047187">
    <property type="entry name" value="SF1_C_Upf1"/>
</dbReference>
<dbReference type="CDD" id="cd17936">
    <property type="entry name" value="EEXXEc_NFX1"/>
    <property type="match status" value="1"/>
</dbReference>
<organism evidence="8 9">
    <name type="scientific">Colletotrichum liriopes</name>
    <dbReference type="NCBI Taxonomy" id="708192"/>
    <lineage>
        <taxon>Eukaryota</taxon>
        <taxon>Fungi</taxon>
        <taxon>Dikarya</taxon>
        <taxon>Ascomycota</taxon>
        <taxon>Pezizomycotina</taxon>
        <taxon>Sordariomycetes</taxon>
        <taxon>Hypocreomycetidae</taxon>
        <taxon>Glomerellales</taxon>
        <taxon>Glomerellaceae</taxon>
        <taxon>Colletotrichum</taxon>
        <taxon>Colletotrichum spaethianum species complex</taxon>
    </lineage>
</organism>